<organism evidence="2 3">
    <name type="scientific">Rhodovibrio sodomensis</name>
    <dbReference type="NCBI Taxonomy" id="1088"/>
    <lineage>
        <taxon>Bacteria</taxon>
        <taxon>Pseudomonadati</taxon>
        <taxon>Pseudomonadota</taxon>
        <taxon>Alphaproteobacteria</taxon>
        <taxon>Rhodospirillales</taxon>
        <taxon>Rhodovibrionaceae</taxon>
        <taxon>Rhodovibrio</taxon>
    </lineage>
</organism>
<accession>A0ABS1DGN4</accession>
<feature type="region of interest" description="Disordered" evidence="1">
    <location>
        <begin position="82"/>
        <end position="193"/>
    </location>
</feature>
<comment type="caution">
    <text evidence="2">The sequence shown here is derived from an EMBL/GenBank/DDBJ whole genome shotgun (WGS) entry which is preliminary data.</text>
</comment>
<evidence type="ECO:0000313" key="3">
    <source>
        <dbReference type="Proteomes" id="UP001296873"/>
    </source>
</evidence>
<proteinExistence type="predicted"/>
<feature type="compositionally biased region" description="Basic and acidic residues" evidence="1">
    <location>
        <begin position="124"/>
        <end position="139"/>
    </location>
</feature>
<dbReference type="EMBL" id="NRRL01000036">
    <property type="protein sequence ID" value="MBK1669004.1"/>
    <property type="molecule type" value="Genomic_DNA"/>
</dbReference>
<reference evidence="2 3" key="1">
    <citation type="journal article" date="2020" name="Microorganisms">
        <title>Osmotic Adaptation and Compatible Solute Biosynthesis of Phototrophic Bacteria as Revealed from Genome Analyses.</title>
        <authorList>
            <person name="Imhoff J.F."/>
            <person name="Rahn T."/>
            <person name="Kunzel S."/>
            <person name="Keller A."/>
            <person name="Neulinger S.C."/>
        </authorList>
    </citation>
    <scope>NUCLEOTIDE SEQUENCE [LARGE SCALE GENOMIC DNA]</scope>
    <source>
        <strain evidence="2 3">DSM 9895</strain>
    </source>
</reference>
<protein>
    <submittedName>
        <fullName evidence="2">Uncharacterized protein</fullName>
    </submittedName>
</protein>
<dbReference type="Proteomes" id="UP001296873">
    <property type="component" value="Unassembled WGS sequence"/>
</dbReference>
<evidence type="ECO:0000256" key="1">
    <source>
        <dbReference type="SAM" id="MobiDB-lite"/>
    </source>
</evidence>
<feature type="compositionally biased region" description="Basic and acidic residues" evidence="1">
    <location>
        <begin position="99"/>
        <end position="115"/>
    </location>
</feature>
<keyword evidence="3" id="KW-1185">Reference proteome</keyword>
<gene>
    <name evidence="2" type="ORF">CKO28_13280</name>
</gene>
<evidence type="ECO:0000313" key="2">
    <source>
        <dbReference type="EMBL" id="MBK1669004.1"/>
    </source>
</evidence>
<name>A0ABS1DGN4_9PROT</name>
<sequence length="193" mass="21380">MTTGQSPYEAFRELARQPMGPTKERIRPVVHLIRWMREERGARFADIADMLHRAKIVPKPVKPDTVRIHYRALVKEGALDAPAPEGFELPATGNPSTSQRRERSAPAKTPADRPKPGGGASPREGTRRSSRREAEEGARESAAPQAGQRGTKRTATAGDAAAELHEEAARERRRRQGHRAEADAQELFRPVDD</sequence>